<feature type="region of interest" description="Disordered" evidence="1">
    <location>
        <begin position="37"/>
        <end position="72"/>
    </location>
</feature>
<accession>A0A350P0S1</accession>
<evidence type="ECO:0000313" key="2">
    <source>
        <dbReference type="EMBL" id="HAW74888.1"/>
    </source>
</evidence>
<gene>
    <name evidence="2" type="ORF">DCW74_04030</name>
</gene>
<comment type="caution">
    <text evidence="2">The sequence shown here is derived from an EMBL/GenBank/DDBJ whole genome shotgun (WGS) entry which is preliminary data.</text>
</comment>
<protein>
    <submittedName>
        <fullName evidence="2">Uncharacterized protein</fullName>
    </submittedName>
</protein>
<evidence type="ECO:0000256" key="1">
    <source>
        <dbReference type="SAM" id="MobiDB-lite"/>
    </source>
</evidence>
<feature type="compositionally biased region" description="Low complexity" evidence="1">
    <location>
        <begin position="52"/>
        <end position="61"/>
    </location>
</feature>
<sequence length="96" mass="11006">MTYAAFGIHRQMIEEEGFDPTSDEYYNELDRRVRTEFPQKFGSSKDKGPRVASAESTASKSSTKKGRRTVKLTPSQIQIAKRLNVPLEEYAKYVKE</sequence>
<name>A0A350P0S1_9ALTE</name>
<feature type="compositionally biased region" description="Basic and acidic residues" evidence="1">
    <location>
        <begin position="37"/>
        <end position="49"/>
    </location>
</feature>
<dbReference type="Proteomes" id="UP000263517">
    <property type="component" value="Unassembled WGS sequence"/>
</dbReference>
<organism evidence="2 3">
    <name type="scientific">Alteromonas australica</name>
    <dbReference type="NCBI Taxonomy" id="589873"/>
    <lineage>
        <taxon>Bacteria</taxon>
        <taxon>Pseudomonadati</taxon>
        <taxon>Pseudomonadota</taxon>
        <taxon>Gammaproteobacteria</taxon>
        <taxon>Alteromonadales</taxon>
        <taxon>Alteromonadaceae</taxon>
        <taxon>Alteromonas/Salinimonas group</taxon>
        <taxon>Alteromonas</taxon>
    </lineage>
</organism>
<evidence type="ECO:0000313" key="3">
    <source>
        <dbReference type="Proteomes" id="UP000263517"/>
    </source>
</evidence>
<dbReference type="AlphaFoldDB" id="A0A350P0S1"/>
<proteinExistence type="predicted"/>
<reference evidence="2 3" key="1">
    <citation type="journal article" date="2018" name="Nat. Biotechnol.">
        <title>A standardized bacterial taxonomy based on genome phylogeny substantially revises the tree of life.</title>
        <authorList>
            <person name="Parks D.H."/>
            <person name="Chuvochina M."/>
            <person name="Waite D.W."/>
            <person name="Rinke C."/>
            <person name="Skarshewski A."/>
            <person name="Chaumeil P.A."/>
            <person name="Hugenholtz P."/>
        </authorList>
    </citation>
    <scope>NUCLEOTIDE SEQUENCE [LARGE SCALE GENOMIC DNA]</scope>
    <source>
        <strain evidence="2">UBA11978</strain>
    </source>
</reference>
<dbReference type="EMBL" id="DNAN01000137">
    <property type="protein sequence ID" value="HAW74888.1"/>
    <property type="molecule type" value="Genomic_DNA"/>
</dbReference>